<dbReference type="GeneTree" id="ENSGT00940000157136"/>
<dbReference type="AlphaFoldDB" id="A0A3Q2VFI1"/>
<evidence type="ECO:0000256" key="9">
    <source>
        <dbReference type="PROSITE-ProRule" id="PRU00042"/>
    </source>
</evidence>
<feature type="region of interest" description="Disordered" evidence="10">
    <location>
        <begin position="1"/>
        <end position="22"/>
    </location>
</feature>
<evidence type="ECO:0000256" key="5">
    <source>
        <dbReference type="ARBA" id="ARBA00023015"/>
    </source>
</evidence>
<keyword evidence="3 9" id="KW-0863">Zinc-finger</keyword>
<dbReference type="GO" id="GO:0003700">
    <property type="term" value="F:DNA-binding transcription factor activity"/>
    <property type="evidence" value="ECO:0007669"/>
    <property type="project" value="TreeGrafter"/>
</dbReference>
<keyword evidence="5" id="KW-0805">Transcription regulation</keyword>
<dbReference type="PROSITE" id="PS00028">
    <property type="entry name" value="ZINC_FINGER_C2H2_1"/>
    <property type="match status" value="1"/>
</dbReference>
<dbReference type="GO" id="GO:0008270">
    <property type="term" value="F:zinc ion binding"/>
    <property type="evidence" value="ECO:0007669"/>
    <property type="project" value="UniProtKB-KW"/>
</dbReference>
<keyword evidence="4" id="KW-0862">Zinc</keyword>
<dbReference type="InterPro" id="IPR052253">
    <property type="entry name" value="CR1/CR2-DNA-binding_regulator"/>
</dbReference>
<feature type="region of interest" description="Disordered" evidence="10">
    <location>
        <begin position="61"/>
        <end position="100"/>
    </location>
</feature>
<dbReference type="GO" id="GO:0005634">
    <property type="term" value="C:nucleus"/>
    <property type="evidence" value="ECO:0007669"/>
    <property type="project" value="UniProtKB-SubCell"/>
</dbReference>
<keyword evidence="2" id="KW-0479">Metal-binding</keyword>
<keyword evidence="13" id="KW-1185">Reference proteome</keyword>
<protein>
    <submittedName>
        <fullName evidence="12">Zinc finger protein 395b</fullName>
    </submittedName>
</protein>
<feature type="compositionally biased region" description="Polar residues" evidence="10">
    <location>
        <begin position="71"/>
        <end position="84"/>
    </location>
</feature>
<feature type="region of interest" description="Disordered" evidence="10">
    <location>
        <begin position="361"/>
        <end position="399"/>
    </location>
</feature>
<feature type="compositionally biased region" description="Polar residues" evidence="10">
    <location>
        <begin position="433"/>
        <end position="446"/>
    </location>
</feature>
<evidence type="ECO:0000256" key="3">
    <source>
        <dbReference type="ARBA" id="ARBA00022771"/>
    </source>
</evidence>
<keyword evidence="7" id="KW-0804">Transcription</keyword>
<dbReference type="GO" id="GO:0000978">
    <property type="term" value="F:RNA polymerase II cis-regulatory region sequence-specific DNA binding"/>
    <property type="evidence" value="ECO:0007669"/>
    <property type="project" value="TreeGrafter"/>
</dbReference>
<evidence type="ECO:0000313" key="13">
    <source>
        <dbReference type="Proteomes" id="UP000264840"/>
    </source>
</evidence>
<dbReference type="PROSITE" id="PS50157">
    <property type="entry name" value="ZINC_FINGER_C2H2_2"/>
    <property type="match status" value="1"/>
</dbReference>
<dbReference type="PANTHER" id="PTHR13006">
    <property type="entry name" value="PAPILLOMAVIRUS REGULATORY FACTOR PRF-1"/>
    <property type="match status" value="1"/>
</dbReference>
<evidence type="ECO:0000256" key="7">
    <source>
        <dbReference type="ARBA" id="ARBA00023163"/>
    </source>
</evidence>
<feature type="region of interest" description="Disordered" evidence="10">
    <location>
        <begin position="168"/>
        <end position="230"/>
    </location>
</feature>
<accession>A0A3Q2VFI1</accession>
<keyword evidence="8" id="KW-0539">Nucleus</keyword>
<feature type="region of interest" description="Disordered" evidence="10">
    <location>
        <begin position="428"/>
        <end position="449"/>
    </location>
</feature>
<dbReference type="GO" id="GO:0006357">
    <property type="term" value="P:regulation of transcription by RNA polymerase II"/>
    <property type="evidence" value="ECO:0007669"/>
    <property type="project" value="TreeGrafter"/>
</dbReference>
<evidence type="ECO:0000256" key="8">
    <source>
        <dbReference type="ARBA" id="ARBA00023242"/>
    </source>
</evidence>
<reference evidence="12" key="1">
    <citation type="submission" date="2025-08" db="UniProtKB">
        <authorList>
            <consortium name="Ensembl"/>
        </authorList>
    </citation>
    <scope>IDENTIFICATION</scope>
</reference>
<feature type="compositionally biased region" description="Low complexity" evidence="10">
    <location>
        <begin position="178"/>
        <end position="188"/>
    </location>
</feature>
<keyword evidence="6" id="KW-0238">DNA-binding</keyword>
<feature type="domain" description="C2H2-type" evidence="11">
    <location>
        <begin position="293"/>
        <end position="323"/>
    </location>
</feature>
<dbReference type="Proteomes" id="UP000264840">
    <property type="component" value="Unplaced"/>
</dbReference>
<evidence type="ECO:0000256" key="4">
    <source>
        <dbReference type="ARBA" id="ARBA00022833"/>
    </source>
</evidence>
<comment type="subcellular location">
    <subcellularLocation>
        <location evidence="1">Nucleus</location>
    </subcellularLocation>
</comment>
<evidence type="ECO:0000259" key="11">
    <source>
        <dbReference type="PROSITE" id="PS50157"/>
    </source>
</evidence>
<organism evidence="12 13">
    <name type="scientific">Haplochromis burtoni</name>
    <name type="common">Burton's mouthbrooder</name>
    <name type="synonym">Chromis burtoni</name>
    <dbReference type="NCBI Taxonomy" id="8153"/>
    <lineage>
        <taxon>Eukaryota</taxon>
        <taxon>Metazoa</taxon>
        <taxon>Chordata</taxon>
        <taxon>Craniata</taxon>
        <taxon>Vertebrata</taxon>
        <taxon>Euteleostomi</taxon>
        <taxon>Actinopterygii</taxon>
        <taxon>Neopterygii</taxon>
        <taxon>Teleostei</taxon>
        <taxon>Neoteleostei</taxon>
        <taxon>Acanthomorphata</taxon>
        <taxon>Ovalentaria</taxon>
        <taxon>Cichlomorphae</taxon>
        <taxon>Cichliformes</taxon>
        <taxon>Cichlidae</taxon>
        <taxon>African cichlids</taxon>
        <taxon>Pseudocrenilabrinae</taxon>
        <taxon>Haplochromini</taxon>
        <taxon>Haplochromis</taxon>
    </lineage>
</organism>
<evidence type="ECO:0000256" key="1">
    <source>
        <dbReference type="ARBA" id="ARBA00004123"/>
    </source>
</evidence>
<evidence type="ECO:0000256" key="6">
    <source>
        <dbReference type="ARBA" id="ARBA00023125"/>
    </source>
</evidence>
<dbReference type="InterPro" id="IPR013087">
    <property type="entry name" value="Znf_C2H2_type"/>
</dbReference>
<feature type="compositionally biased region" description="Low complexity" evidence="10">
    <location>
        <begin position="197"/>
        <end position="209"/>
    </location>
</feature>
<evidence type="ECO:0000256" key="2">
    <source>
        <dbReference type="ARBA" id="ARBA00022723"/>
    </source>
</evidence>
<feature type="compositionally biased region" description="Polar residues" evidence="10">
    <location>
        <begin position="383"/>
        <end position="399"/>
    </location>
</feature>
<dbReference type="SMART" id="SM01366">
    <property type="entry name" value="c-clamp"/>
    <property type="match status" value="1"/>
</dbReference>
<dbReference type="Ensembl" id="ENSHBUT00000031481.1">
    <property type="protein sequence ID" value="ENSHBUP00000009905.1"/>
    <property type="gene ID" value="ENSHBUG00000011443.1"/>
</dbReference>
<name>A0A3Q2VFI1_HAPBU</name>
<evidence type="ECO:0000313" key="12">
    <source>
        <dbReference type="Ensembl" id="ENSHBUP00000009905.1"/>
    </source>
</evidence>
<reference evidence="12" key="2">
    <citation type="submission" date="2025-09" db="UniProtKB">
        <authorList>
            <consortium name="Ensembl"/>
        </authorList>
    </citation>
    <scope>IDENTIFICATION</scope>
</reference>
<dbReference type="PANTHER" id="PTHR13006:SF10">
    <property type="entry name" value="ZINC FINGER PROTEIN 395"/>
    <property type="match status" value="1"/>
</dbReference>
<sequence length="518" mass="55646">MLRRSRFVCSGQTDRQRLDDDDDDALVTPHLDHPFVHGALQAHISALLPSCHPRHWSTEQTHVGAYPTDPTPLSSGRPTSPASGRTTRQRRPAAAALSGVLPPDGVYGQSCVQAESGRYKSNLAAPLPVGPTMHLVTAQAPYSFRSPESVEMDEIMAAMVLTSLSCSPVVQSSPQTDPGPAGSSSSPADMECGGGELSDSGSSGYWSWDHGNVSPAPSPSVTEMDSSPDEGLHMELEQGEELAAKKPKVHSCSGKTEEAAIINTAFLQFGHVSVRAHPPSALFLPQSSVRSVYRCLWPSCGKVLTSSVGIKRHIRVLHLGGSDQSQREEDFYYTKISCDTVDPSSGPAPAQQALGQASSSHLSWASCGSPPGSELLPAHRPRSNSSSGPGLSRPSQLSQSAPSSFWQIHSEHLYQACSPVLSVAPRSPGSHGWTASTPGLSHSNTPMVKPRCRSVSVGEQWLQQNRLQPMSVSPSCTHCSFRKGRGEAKKCRKVYGVERKDQWCTACRWKKACQRFPD</sequence>
<proteinExistence type="predicted"/>
<evidence type="ECO:0000256" key="10">
    <source>
        <dbReference type="SAM" id="MobiDB-lite"/>
    </source>
</evidence>
<dbReference type="STRING" id="8153.ENSHBUP00000009905"/>